<sequence>MLFLISLFIILGFILVGVPNMESAAHAPFFAPNKGWTDVFYMAAVITVNFVSNFYPFKEALNEKLSREEIIEKIDIGGPTLVRSAAKSALRHGMVAPVVDPGDYGKVVREMTENNDRLGEYMLTSLAHKAFTYTQEYEEEIKGWTGELLKEI</sequence>
<dbReference type="AlphaFoldDB" id="A0A133UX14"/>
<dbReference type="GO" id="GO:0004643">
    <property type="term" value="F:phosphoribosylaminoimidazolecarboxamide formyltransferase activity"/>
    <property type="evidence" value="ECO:0007669"/>
    <property type="project" value="InterPro"/>
</dbReference>
<evidence type="ECO:0000313" key="3">
    <source>
        <dbReference type="EMBL" id="KXA98736.1"/>
    </source>
</evidence>
<comment type="caution">
    <text evidence="3">The sequence shown here is derived from an EMBL/GenBank/DDBJ whole genome shotgun (WGS) entry which is preliminary data.</text>
</comment>
<dbReference type="PATRIC" id="fig|1698271.3.peg.411"/>
<organism evidence="3 4">
    <name type="scientific">candidate division MSBL1 archaeon SCGC-AAA259O05</name>
    <dbReference type="NCBI Taxonomy" id="1698271"/>
    <lineage>
        <taxon>Archaea</taxon>
        <taxon>Methanobacteriati</taxon>
        <taxon>Methanobacteriota</taxon>
        <taxon>candidate division MSBL1</taxon>
    </lineage>
</organism>
<dbReference type="GO" id="GO:0006221">
    <property type="term" value="P:pyrimidine nucleotide biosynthetic process"/>
    <property type="evidence" value="ECO:0007669"/>
    <property type="project" value="UniProtKB-KW"/>
</dbReference>
<keyword evidence="1" id="KW-0665">Pyrimidine biosynthesis</keyword>
<dbReference type="InterPro" id="IPR002695">
    <property type="entry name" value="PurH-like"/>
</dbReference>
<feature type="transmembrane region" description="Helical" evidence="2">
    <location>
        <begin position="40"/>
        <end position="57"/>
    </location>
</feature>
<dbReference type="SUPFAM" id="SSF52335">
    <property type="entry name" value="Methylglyoxal synthase-like"/>
    <property type="match status" value="1"/>
</dbReference>
<dbReference type="InterPro" id="IPR036914">
    <property type="entry name" value="MGS-like_dom_sf"/>
</dbReference>
<dbReference type="Proteomes" id="UP000070344">
    <property type="component" value="Unassembled WGS sequence"/>
</dbReference>
<dbReference type="PANTHER" id="PTHR11692:SF0">
    <property type="entry name" value="BIFUNCTIONAL PURINE BIOSYNTHESIS PROTEIN ATIC"/>
    <property type="match status" value="1"/>
</dbReference>
<accession>A0A133UX14</accession>
<evidence type="ECO:0000256" key="2">
    <source>
        <dbReference type="SAM" id="Phobius"/>
    </source>
</evidence>
<dbReference type="GO" id="GO:0003937">
    <property type="term" value="F:IMP cyclohydrolase activity"/>
    <property type="evidence" value="ECO:0007669"/>
    <property type="project" value="InterPro"/>
</dbReference>
<gene>
    <name evidence="3" type="ORF">AKJ41_06360</name>
</gene>
<keyword evidence="2" id="KW-0472">Membrane</keyword>
<protein>
    <submittedName>
        <fullName evidence="3">Uncharacterized protein</fullName>
    </submittedName>
</protein>
<keyword evidence="4" id="KW-1185">Reference proteome</keyword>
<dbReference type="Pfam" id="PF01808">
    <property type="entry name" value="AICARFT_IMPCHas"/>
    <property type="match status" value="1"/>
</dbReference>
<keyword evidence="2" id="KW-1133">Transmembrane helix</keyword>
<dbReference type="GO" id="GO:0005829">
    <property type="term" value="C:cytosol"/>
    <property type="evidence" value="ECO:0007669"/>
    <property type="project" value="TreeGrafter"/>
</dbReference>
<reference evidence="3 4" key="1">
    <citation type="journal article" date="2016" name="Sci. Rep.">
        <title>Metabolic traits of an uncultured archaeal lineage -MSBL1- from brine pools of the Red Sea.</title>
        <authorList>
            <person name="Mwirichia R."/>
            <person name="Alam I."/>
            <person name="Rashid M."/>
            <person name="Vinu M."/>
            <person name="Ba-Alawi W."/>
            <person name="Anthony Kamau A."/>
            <person name="Kamanda Ngugi D."/>
            <person name="Goker M."/>
            <person name="Klenk H.P."/>
            <person name="Bajic V."/>
            <person name="Stingl U."/>
        </authorList>
    </citation>
    <scope>NUCLEOTIDE SEQUENCE [LARGE SCALE GENOMIC DNA]</scope>
    <source>
        <strain evidence="3">SCGC-AAA259O05</strain>
    </source>
</reference>
<proteinExistence type="predicted"/>
<keyword evidence="2" id="KW-0812">Transmembrane</keyword>
<dbReference type="GO" id="GO:0006189">
    <property type="term" value="P:'de novo' IMP biosynthetic process"/>
    <property type="evidence" value="ECO:0007669"/>
    <property type="project" value="TreeGrafter"/>
</dbReference>
<evidence type="ECO:0000313" key="4">
    <source>
        <dbReference type="Proteomes" id="UP000070344"/>
    </source>
</evidence>
<dbReference type="PANTHER" id="PTHR11692">
    <property type="entry name" value="BIFUNCTIONAL PURINE BIOSYNTHESIS PROTEIN PURH"/>
    <property type="match status" value="1"/>
</dbReference>
<dbReference type="Gene3D" id="3.40.50.1380">
    <property type="entry name" value="Methylglyoxal synthase-like domain"/>
    <property type="match status" value="1"/>
</dbReference>
<evidence type="ECO:0000256" key="1">
    <source>
        <dbReference type="ARBA" id="ARBA00022975"/>
    </source>
</evidence>
<dbReference type="EMBL" id="LHXV01000136">
    <property type="protein sequence ID" value="KXA98736.1"/>
    <property type="molecule type" value="Genomic_DNA"/>
</dbReference>
<name>A0A133UX14_9EURY</name>